<gene>
    <name evidence="1" type="ORF">F7R26_039630</name>
</gene>
<protein>
    <recommendedName>
        <fullName evidence="3">Lipoprotein</fullName>
    </recommendedName>
</protein>
<organism evidence="1 2">
    <name type="scientific">Cupriavidus basilensis</name>
    <dbReference type="NCBI Taxonomy" id="68895"/>
    <lineage>
        <taxon>Bacteria</taxon>
        <taxon>Pseudomonadati</taxon>
        <taxon>Pseudomonadota</taxon>
        <taxon>Betaproteobacteria</taxon>
        <taxon>Burkholderiales</taxon>
        <taxon>Burkholderiaceae</taxon>
        <taxon>Cupriavidus</taxon>
    </lineage>
</organism>
<accession>A0A643FSK2</accession>
<dbReference type="EMBL" id="CP062807">
    <property type="protein sequence ID" value="QOT82222.1"/>
    <property type="molecule type" value="Genomic_DNA"/>
</dbReference>
<dbReference type="Proteomes" id="UP000397656">
    <property type="component" value="Plasmid pRK1-3"/>
</dbReference>
<keyword evidence="1" id="KW-0614">Plasmid</keyword>
<evidence type="ECO:0008006" key="3">
    <source>
        <dbReference type="Google" id="ProtNLM"/>
    </source>
</evidence>
<dbReference type="AlphaFoldDB" id="A0A643FSK2"/>
<dbReference type="RefSeq" id="WP_150986921.1">
    <property type="nucleotide sequence ID" value="NZ_CP062807.1"/>
</dbReference>
<proteinExistence type="predicted"/>
<sequence length="355" mass="35953">MKATRSMLPAFLATLVLAACGGGGGDGNSAPPEQALPPPPTAPVTVGETTLAAGLLTASGFGNIVNGVEQKGISKTAATKASSNVFDIRAAVAVGPSANSTPTSAFDTIDTAAYWALTSSGWTNATTSYQATFSSDEVATVSFGSISSAPFTWSVKLNLKDVGGGQVTDYLVNAAGAPLTASMVAAALPAGVKAAYPSFAPSTATVIASMFGELDPLLVSEADLLTRSFCEDSADASARVQYQLAASGVLKVFDAKAAGCGAGATALPDGKWETQTLYGKTVYLLSFPTVAHYESFNAYVPASAFAAGARKAIVAGSGSERWKSGFFIPKDVAIQSKRAFLSVGALDAIRTAVSL</sequence>
<dbReference type="PROSITE" id="PS51257">
    <property type="entry name" value="PROKAR_LIPOPROTEIN"/>
    <property type="match status" value="1"/>
</dbReference>
<geneLocation type="plasmid" evidence="1 2">
    <name>pRK1-3</name>
</geneLocation>
<evidence type="ECO:0000313" key="1">
    <source>
        <dbReference type="EMBL" id="QOT82222.1"/>
    </source>
</evidence>
<evidence type="ECO:0000313" key="2">
    <source>
        <dbReference type="Proteomes" id="UP000397656"/>
    </source>
</evidence>
<dbReference type="GeneID" id="98407085"/>
<reference evidence="1 2" key="1">
    <citation type="submission" date="2020-10" db="EMBL/GenBank/DDBJ databases">
        <title>Complete genome sequence of Cupriavidus basilensis CCUG 49340T.</title>
        <authorList>
            <person name="Salva-Serra F."/>
            <person name="Donoso R.A."/>
            <person name="Cho K.H."/>
            <person name="Yoo J.A."/>
            <person name="Lee K."/>
            <person name="Yoon S.-H."/>
            <person name="Perez-Pantoja D."/>
            <person name="Moore E.R.B."/>
        </authorList>
    </citation>
    <scope>NUCLEOTIDE SEQUENCE [LARGE SCALE GENOMIC DNA]</scope>
    <source>
        <strain evidence="2">CCUG 49340</strain>
        <plasmid evidence="1 2">pRK1-3</plasmid>
    </source>
</reference>
<name>A0A643FSK2_9BURK</name>